<sequence>MSPSELYQSVEDQLAKTEHSVSLSNLKPYTKYYYSIGFGDSILQGTDKNYFLTPPVKDSQGKYSFWIVGDCGNNSTNQKNVRDQFYKYRGNAPTNGMLLLGDNAYWNGYDGEYRAGFFSIYESDALKNIPVYPAPGNHDYAMSSDRQVDHKIAYYDIFDMPANGEAGGVPSGTEAFYSFDYGNIHFLSLDSYGKEGGETRLYDTLGAQVEWVKRDLEANKSKWIIAYWHHAPYTMGHHNSDTEIELELIRRNFIRILERYGVDLIICGHSHSYERSKLIKGHYGKENSFDPNVHNISHSTGRYDGSENSCTYLKDSFRRSDGTVYVVSGVSGAVGGNPHLPYPHNAMEAFNDITNGGSLILDVEGSRLDMQWLNADGLIRDRFTIIKDAGRVKDIKVNLGDSVSLRASWKGDYVWSYGNSEDRVLSFYPEEDQVVVVTDKYQCIADTFNIKVEATIELITDVSAREFEEEIKVSPNPFNEEIAISYNGFLPVTIELFKLDGSLVKTPVISRSITPGNNSFTLNAKASGISTGIYLLKIGNEHKSKIFRINYISD</sequence>
<name>A0A098LCI8_9BACT</name>
<proteinExistence type="predicted"/>
<keyword evidence="1" id="KW-0732">Signal</keyword>
<comment type="caution">
    <text evidence="3">The sequence shown here is derived from an EMBL/GenBank/DDBJ whole genome shotgun (WGS) entry which is preliminary data.</text>
</comment>
<dbReference type="InterPro" id="IPR026444">
    <property type="entry name" value="Secre_tail"/>
</dbReference>
<dbReference type="PANTHER" id="PTHR45867:SF3">
    <property type="entry name" value="ACID PHOSPHATASE TYPE 7"/>
    <property type="match status" value="1"/>
</dbReference>
<dbReference type="EMBL" id="BBLT01000002">
    <property type="protein sequence ID" value="GAL84179.1"/>
    <property type="molecule type" value="Genomic_DNA"/>
</dbReference>
<dbReference type="STRING" id="153721.MYP_1407"/>
<dbReference type="eggNOG" id="COG1409">
    <property type="taxonomic scope" value="Bacteria"/>
</dbReference>
<dbReference type="Proteomes" id="UP000030185">
    <property type="component" value="Unassembled WGS sequence"/>
</dbReference>
<accession>A0A098LCI8</accession>
<organism evidence="3 4">
    <name type="scientific">Sporocytophaga myxococcoides</name>
    <dbReference type="NCBI Taxonomy" id="153721"/>
    <lineage>
        <taxon>Bacteria</taxon>
        <taxon>Pseudomonadati</taxon>
        <taxon>Bacteroidota</taxon>
        <taxon>Cytophagia</taxon>
        <taxon>Cytophagales</taxon>
        <taxon>Cytophagaceae</taxon>
        <taxon>Sporocytophaga</taxon>
    </lineage>
</organism>
<dbReference type="Gene3D" id="3.60.21.10">
    <property type="match status" value="1"/>
</dbReference>
<dbReference type="SUPFAM" id="SSF49363">
    <property type="entry name" value="Purple acid phosphatase, N-terminal domain"/>
    <property type="match status" value="1"/>
</dbReference>
<dbReference type="InterPro" id="IPR004843">
    <property type="entry name" value="Calcineurin-like_PHP"/>
</dbReference>
<dbReference type="InterPro" id="IPR029052">
    <property type="entry name" value="Metallo-depent_PP-like"/>
</dbReference>
<dbReference type="SUPFAM" id="SSF56300">
    <property type="entry name" value="Metallo-dependent phosphatases"/>
    <property type="match status" value="1"/>
</dbReference>
<protein>
    <submittedName>
        <fullName evidence="3">Metallophosphoesterase</fullName>
    </submittedName>
</protein>
<evidence type="ECO:0000313" key="4">
    <source>
        <dbReference type="Proteomes" id="UP000030185"/>
    </source>
</evidence>
<evidence type="ECO:0000256" key="1">
    <source>
        <dbReference type="ARBA" id="ARBA00022729"/>
    </source>
</evidence>
<feature type="domain" description="Calcineurin-like phosphoesterase" evidence="2">
    <location>
        <begin position="64"/>
        <end position="273"/>
    </location>
</feature>
<dbReference type="AlphaFoldDB" id="A0A098LCI8"/>
<dbReference type="NCBIfam" id="TIGR04183">
    <property type="entry name" value="Por_Secre_tail"/>
    <property type="match status" value="1"/>
</dbReference>
<gene>
    <name evidence="3" type="ORF">MYP_1407</name>
</gene>
<dbReference type="PANTHER" id="PTHR45867">
    <property type="entry name" value="PURPLE ACID PHOSPHATASE"/>
    <property type="match status" value="1"/>
</dbReference>
<keyword evidence="4" id="KW-1185">Reference proteome</keyword>
<dbReference type="Pfam" id="PF00149">
    <property type="entry name" value="Metallophos"/>
    <property type="match status" value="1"/>
</dbReference>
<dbReference type="InterPro" id="IPR008963">
    <property type="entry name" value="Purple_acid_Pase-like_N"/>
</dbReference>
<dbReference type="GO" id="GO:0003993">
    <property type="term" value="F:acid phosphatase activity"/>
    <property type="evidence" value="ECO:0007669"/>
    <property type="project" value="InterPro"/>
</dbReference>
<evidence type="ECO:0000313" key="3">
    <source>
        <dbReference type="EMBL" id="GAL84179.1"/>
    </source>
</evidence>
<reference evidence="3 4" key="1">
    <citation type="submission" date="2014-09" db="EMBL/GenBank/DDBJ databases">
        <title>Sporocytophaga myxococcoides PG-01 genome sequencing.</title>
        <authorList>
            <person name="Liu L."/>
            <person name="Gao P.J."/>
            <person name="Chen G.J."/>
            <person name="Wang L.S."/>
        </authorList>
    </citation>
    <scope>NUCLEOTIDE SEQUENCE [LARGE SCALE GENOMIC DNA]</scope>
    <source>
        <strain evidence="3 4">PG-01</strain>
    </source>
</reference>
<dbReference type="GO" id="GO:0046872">
    <property type="term" value="F:metal ion binding"/>
    <property type="evidence" value="ECO:0007669"/>
    <property type="project" value="InterPro"/>
</dbReference>
<evidence type="ECO:0000259" key="2">
    <source>
        <dbReference type="Pfam" id="PF00149"/>
    </source>
</evidence>